<gene>
    <name evidence="1" type="ORF">FGF80_18680</name>
</gene>
<keyword evidence="2" id="KW-1185">Reference proteome</keyword>
<dbReference type="InterPro" id="IPR013373">
    <property type="entry name" value="Flagellin/pilin_N_arc"/>
</dbReference>
<organism evidence="1 2">
    <name type="scientific">Natrinema pallidum</name>
    <dbReference type="NCBI Taxonomy" id="69527"/>
    <lineage>
        <taxon>Archaea</taxon>
        <taxon>Methanobacteriati</taxon>
        <taxon>Methanobacteriota</taxon>
        <taxon>Stenosarchaea group</taxon>
        <taxon>Halobacteria</taxon>
        <taxon>Halobacteriales</taxon>
        <taxon>Natrialbaceae</taxon>
        <taxon>Natrinema</taxon>
    </lineage>
</organism>
<dbReference type="Proteomes" id="UP000307562">
    <property type="component" value="Plasmid pNPA70"/>
</dbReference>
<geneLocation type="plasmid" evidence="2">
    <name>pnpa70</name>
</geneLocation>
<name>A0A4P9TMI0_9EURY</name>
<evidence type="ECO:0000313" key="1">
    <source>
        <dbReference type="EMBL" id="QCW05270.1"/>
    </source>
</evidence>
<dbReference type="KEGG" id="npl:FGF80_18680"/>
<dbReference type="EMBL" id="CP040639">
    <property type="protein sequence ID" value="QCW05270.1"/>
    <property type="molecule type" value="Genomic_DNA"/>
</dbReference>
<evidence type="ECO:0000313" key="2">
    <source>
        <dbReference type="Proteomes" id="UP000307562"/>
    </source>
</evidence>
<protein>
    <submittedName>
        <fullName evidence="1">Uncharacterized protein</fullName>
    </submittedName>
</protein>
<dbReference type="NCBIfam" id="TIGR02537">
    <property type="entry name" value="arch_flag_Nterm"/>
    <property type="match status" value="1"/>
</dbReference>
<sequence>MVTGPDRGISPVVGTIALVALVTILADGRGWACSGALCRGDAGGVRALVDCRR</sequence>
<keyword evidence="1" id="KW-0614">Plasmid</keyword>
<proteinExistence type="predicted"/>
<reference evidence="2" key="1">
    <citation type="submission" date="2019-05" db="EMBL/GenBank/DDBJ databases">
        <title>Complete Genome Sequence and Methylation Pattern of the Halophilic Archaeon Natrinema pallidum BOL6-1.</title>
        <authorList>
            <person name="DasSarma P."/>
            <person name="DasSarma B.P."/>
            <person name="DasSarma S.L."/>
            <person name="Martinez F.L."/>
            <person name="Guzman D."/>
            <person name="Roberts R.J."/>
            <person name="DasSarma S."/>
        </authorList>
    </citation>
    <scope>NUCLEOTIDE SEQUENCE [LARGE SCALE GENOMIC DNA]</scope>
    <source>
        <strain evidence="2">BOL6-1</strain>
        <plasmid evidence="2">pnpa70</plasmid>
    </source>
</reference>
<accession>A0A4P9TMI0</accession>
<dbReference type="AlphaFoldDB" id="A0A4P9TMI0"/>